<accession>A0A510KB41</accession>
<organism evidence="2 3">
    <name type="scientific">Leptotrichia wadei</name>
    <dbReference type="NCBI Taxonomy" id="157687"/>
    <lineage>
        <taxon>Bacteria</taxon>
        <taxon>Fusobacteriati</taxon>
        <taxon>Fusobacteriota</taxon>
        <taxon>Fusobacteriia</taxon>
        <taxon>Fusobacteriales</taxon>
        <taxon>Leptotrichiaceae</taxon>
        <taxon>Leptotrichia</taxon>
    </lineage>
</organism>
<gene>
    <name evidence="2" type="ORF">JMUB3933_1913</name>
</gene>
<sequence length="480" mass="56082">MFEFIKKLFRRKDKMGEQNINLSEVEDIIMWYFASQKYREMKDGNNYYRGKHDILSRQRTAIGEDGKLTIVENLPNNRIVDNQYKKLVKQKVNYIISKTPSIKSENKDYDDKLNELFDKNFLKILKRVTTDVYNNGLGWLFLYVDETGNLRFKRLNSVEVIPVWLDNEHEELDYAIRVYSRELYRNGTYNNENYVEIYRKTGVEYYKMNNAKLTAIEKKAYLSVDDKPYNWQKIPLICFKADELEQSLLKRVKSLQDALNTLISDFMNNMQEDSRNTILIIKNYDGENLGEFRKNLSTFGAVKVREDGDVSSLQVEVNAGNYESIVKLLKKTIIENGGGFDSKADTLGNNPNQLNIRSMYSDIDLEANDFETEFQASFEEMIWFVANHLKNTGQGDFLKEKVEVVLNRDILVNESQAISDIRNSVGIISEETLVAQHPWVTDVQEELARIKKEKNEQQIEEQTDYANFNGKHNYNGDLNE</sequence>
<protein>
    <submittedName>
        <fullName evidence="2">Putative phage portal protein, SPP1 Gp6</fullName>
    </submittedName>
</protein>
<dbReference type="RefSeq" id="WP_197734641.1">
    <property type="nucleotide sequence ID" value="NZ_AP019834.1"/>
</dbReference>
<dbReference type="EMBL" id="AP019834">
    <property type="protein sequence ID" value="BBM48397.1"/>
    <property type="molecule type" value="Genomic_DNA"/>
</dbReference>
<evidence type="ECO:0000313" key="2">
    <source>
        <dbReference type="EMBL" id="BBM48397.1"/>
    </source>
</evidence>
<feature type="compositionally biased region" description="Polar residues" evidence="1">
    <location>
        <begin position="464"/>
        <end position="480"/>
    </location>
</feature>
<reference evidence="2 3" key="1">
    <citation type="submission" date="2019-07" db="EMBL/GenBank/DDBJ databases">
        <title>Complete Genome Sequence of Leptotrichia wadei Strain JMUB3933.</title>
        <authorList>
            <person name="Watanabe S."/>
            <person name="Cui L."/>
        </authorList>
    </citation>
    <scope>NUCLEOTIDE SEQUENCE [LARGE SCALE GENOMIC DNA]</scope>
    <source>
        <strain evidence="2 3">JMUB3933</strain>
    </source>
</reference>
<feature type="region of interest" description="Disordered" evidence="1">
    <location>
        <begin position="458"/>
        <end position="480"/>
    </location>
</feature>
<proteinExistence type="predicted"/>
<evidence type="ECO:0000256" key="1">
    <source>
        <dbReference type="SAM" id="MobiDB-lite"/>
    </source>
</evidence>
<dbReference type="AlphaFoldDB" id="A0A510KB41"/>
<name>A0A510KB41_9FUSO</name>
<evidence type="ECO:0000313" key="3">
    <source>
        <dbReference type="Proteomes" id="UP000321397"/>
    </source>
</evidence>
<dbReference type="InterPro" id="IPR021145">
    <property type="entry name" value="Portal_protein_SPP1_Gp6-like"/>
</dbReference>
<dbReference type="Pfam" id="PF05133">
    <property type="entry name" value="SPP1_portal"/>
    <property type="match status" value="1"/>
</dbReference>
<dbReference type="Proteomes" id="UP000321397">
    <property type="component" value="Chromosome"/>
</dbReference>